<dbReference type="HOGENOM" id="CLU_826675_0_0_1"/>
<sequence>MALSINRSGADLLKSLRALRFQPQNEASQKHLVELLLSTVHFQVMKKQMLEPSSPDVQSRSGSSYMGVCASPARARAHGHPECSFWYGTEDKSINFLAVMRHSGALSRNATASEMIALTAGLHVKQRRLSKEDRIACTLATDGDVFRFFRTDKEGQLCETQCRCGNGYEDAILLLVVVFNHALVPPGARTALSAAQEDLTEEYHKGQQIMLNMTVQVGVNVYMNVLQELPVRLGRVAERNTLNLIRQVIFEAIRSQFEAIQNGDFEKEFTSYGAAFMRIFDAGLQKVLEKVDFKDYNDNQKVLKHAIRKAVLKEIRPVFDGILTEVRDTKLKNFFK</sequence>
<organism evidence="1 2">
    <name type="scientific">Penicillium italicum</name>
    <name type="common">Blue mold</name>
    <dbReference type="NCBI Taxonomy" id="40296"/>
    <lineage>
        <taxon>Eukaryota</taxon>
        <taxon>Fungi</taxon>
        <taxon>Dikarya</taxon>
        <taxon>Ascomycota</taxon>
        <taxon>Pezizomycotina</taxon>
        <taxon>Eurotiomycetes</taxon>
        <taxon>Eurotiomycetidae</taxon>
        <taxon>Eurotiales</taxon>
        <taxon>Aspergillaceae</taxon>
        <taxon>Penicillium</taxon>
    </lineage>
</organism>
<dbReference type="Proteomes" id="UP000030104">
    <property type="component" value="Unassembled WGS sequence"/>
</dbReference>
<evidence type="ECO:0000313" key="1">
    <source>
        <dbReference type="EMBL" id="KGO64609.1"/>
    </source>
</evidence>
<gene>
    <name evidence="1" type="ORF">PITC_093360</name>
</gene>
<dbReference type="OrthoDB" id="4360578at2759"/>
<keyword evidence="2" id="KW-1185">Reference proteome</keyword>
<dbReference type="EMBL" id="JQGA01001571">
    <property type="protein sequence ID" value="KGO64609.1"/>
    <property type="molecule type" value="Genomic_DNA"/>
</dbReference>
<dbReference type="AlphaFoldDB" id="A0A0A2K9V4"/>
<dbReference type="OMA" id="FFRMSEE"/>
<accession>A0A0A2K9V4</accession>
<evidence type="ECO:0000313" key="2">
    <source>
        <dbReference type="Proteomes" id="UP000030104"/>
    </source>
</evidence>
<reference evidence="1 2" key="1">
    <citation type="journal article" date="2015" name="Mol. Plant Microbe Interact.">
        <title>Genome, transcriptome, and functional analyses of Penicillium expansum provide new insights into secondary metabolism and pathogenicity.</title>
        <authorList>
            <person name="Ballester A.R."/>
            <person name="Marcet-Houben M."/>
            <person name="Levin E."/>
            <person name="Sela N."/>
            <person name="Selma-Lazaro C."/>
            <person name="Carmona L."/>
            <person name="Wisniewski M."/>
            <person name="Droby S."/>
            <person name="Gonzalez-Candelas L."/>
            <person name="Gabaldon T."/>
        </authorList>
    </citation>
    <scope>NUCLEOTIDE SEQUENCE [LARGE SCALE GENOMIC DNA]</scope>
    <source>
        <strain evidence="1 2">PHI-1</strain>
    </source>
</reference>
<protein>
    <submittedName>
        <fullName evidence="1">Uncharacterized protein</fullName>
    </submittedName>
</protein>
<dbReference type="PhylomeDB" id="A0A0A2K9V4"/>
<comment type="caution">
    <text evidence="1">The sequence shown here is derived from an EMBL/GenBank/DDBJ whole genome shotgun (WGS) entry which is preliminary data.</text>
</comment>
<proteinExistence type="predicted"/>
<name>A0A0A2K9V4_PENIT</name>